<dbReference type="SUPFAM" id="SSF111369">
    <property type="entry name" value="HlyD-like secretion proteins"/>
    <property type="match status" value="1"/>
</dbReference>
<keyword evidence="7" id="KW-1185">Reference proteome</keyword>
<dbReference type="Proteomes" id="UP001139474">
    <property type="component" value="Unassembled WGS sequence"/>
</dbReference>
<dbReference type="Gene3D" id="2.40.420.20">
    <property type="match status" value="1"/>
</dbReference>
<evidence type="ECO:0000256" key="1">
    <source>
        <dbReference type="ARBA" id="ARBA00009477"/>
    </source>
</evidence>
<name>A0A9X2FYM9_9GAMM</name>
<dbReference type="InterPro" id="IPR006143">
    <property type="entry name" value="RND_pump_MFP"/>
</dbReference>
<evidence type="ECO:0000259" key="4">
    <source>
        <dbReference type="Pfam" id="PF25967"/>
    </source>
</evidence>
<dbReference type="PANTHER" id="PTHR30469:SF15">
    <property type="entry name" value="HLYD FAMILY OF SECRETION PROTEINS"/>
    <property type="match status" value="1"/>
</dbReference>
<dbReference type="InterPro" id="IPR058627">
    <property type="entry name" value="MdtA-like_C"/>
</dbReference>
<proteinExistence type="inferred from homology"/>
<dbReference type="Gene3D" id="2.40.30.170">
    <property type="match status" value="1"/>
</dbReference>
<keyword evidence="3" id="KW-0732">Signal</keyword>
<organism evidence="6 7">
    <name type="scientific">Idiomarina rhizosphaerae</name>
    <dbReference type="NCBI Taxonomy" id="2961572"/>
    <lineage>
        <taxon>Bacteria</taxon>
        <taxon>Pseudomonadati</taxon>
        <taxon>Pseudomonadota</taxon>
        <taxon>Gammaproteobacteria</taxon>
        <taxon>Alteromonadales</taxon>
        <taxon>Idiomarinaceae</taxon>
        <taxon>Idiomarina</taxon>
    </lineage>
</organism>
<dbReference type="GO" id="GO:0015562">
    <property type="term" value="F:efflux transmembrane transporter activity"/>
    <property type="evidence" value="ECO:0007669"/>
    <property type="project" value="TreeGrafter"/>
</dbReference>
<accession>A0A9X2FYM9</accession>
<reference evidence="6" key="1">
    <citation type="submission" date="2022-06" db="EMBL/GenBank/DDBJ databases">
        <title>Idiomarina rhizosphaerae M1R2S28.</title>
        <authorList>
            <person name="Sun J.-Q."/>
            <person name="Li L.-F."/>
        </authorList>
    </citation>
    <scope>NUCLEOTIDE SEQUENCE</scope>
    <source>
        <strain evidence="6">M1R2S28</strain>
    </source>
</reference>
<sequence length="359" mass="39625">MMASWFRQSVFLIPLLLMLAVFSNAAWAQAPVEYVKAKKQPIINSVNLPTTLSALNDSQLSFAVEGKLLSLNKDIGDRVSKGDVLASLDARQINSTIESLQAQVDSAKASLADEKQQLRELEELAETDFVPASDLRRSRTRVQVAQAQLAETKALLNETEVNQNYHQLTAPFDGIIASRTADLGEWLSADQIVFQLVGSDNQHADVFLSQSYYSSINSDTQASLTYKDTTIDARLSRIVPFVDGNDRSFQVRLTGDYPENWVVGIPLSASFEIDTGRIQTSVPQDAVVRYSDGRTSVWIAVNENGEWQARELPVELGLRFNGYVEVESGVSEGERVIVRGNEALTDGQALKLTESADYD</sequence>
<dbReference type="RefSeq" id="WP_253619924.1">
    <property type="nucleotide sequence ID" value="NZ_JAMZDE010000008.1"/>
</dbReference>
<gene>
    <name evidence="6" type="ORF">NJR55_10660</name>
</gene>
<dbReference type="GO" id="GO:1990281">
    <property type="term" value="C:efflux pump complex"/>
    <property type="evidence" value="ECO:0007669"/>
    <property type="project" value="TreeGrafter"/>
</dbReference>
<dbReference type="AlphaFoldDB" id="A0A9X2FYM9"/>
<dbReference type="EMBL" id="JAMZDE010000008">
    <property type="protein sequence ID" value="MCP1340045.1"/>
    <property type="molecule type" value="Genomic_DNA"/>
</dbReference>
<keyword evidence="2" id="KW-0175">Coiled coil</keyword>
<feature type="domain" description="CzcB-like barrel-sandwich hybrid" evidence="5">
    <location>
        <begin position="63"/>
        <end position="196"/>
    </location>
</feature>
<dbReference type="PANTHER" id="PTHR30469">
    <property type="entry name" value="MULTIDRUG RESISTANCE PROTEIN MDTA"/>
    <property type="match status" value="1"/>
</dbReference>
<comment type="caution">
    <text evidence="6">The sequence shown here is derived from an EMBL/GenBank/DDBJ whole genome shotgun (WGS) entry which is preliminary data.</text>
</comment>
<dbReference type="Gene3D" id="2.40.50.100">
    <property type="match status" value="1"/>
</dbReference>
<evidence type="ECO:0000259" key="5">
    <source>
        <dbReference type="Pfam" id="PF25973"/>
    </source>
</evidence>
<protein>
    <submittedName>
        <fullName evidence="6">Efflux RND transporter periplasmic adaptor subunit</fullName>
    </submittedName>
</protein>
<comment type="similarity">
    <text evidence="1">Belongs to the membrane fusion protein (MFP) (TC 8.A.1) family.</text>
</comment>
<dbReference type="NCBIfam" id="TIGR01730">
    <property type="entry name" value="RND_mfp"/>
    <property type="match status" value="1"/>
</dbReference>
<dbReference type="Gene3D" id="1.10.287.470">
    <property type="entry name" value="Helix hairpin bin"/>
    <property type="match status" value="1"/>
</dbReference>
<dbReference type="Pfam" id="PF25967">
    <property type="entry name" value="RND-MFP_C"/>
    <property type="match status" value="1"/>
</dbReference>
<dbReference type="InterPro" id="IPR058647">
    <property type="entry name" value="BSH_CzcB-like"/>
</dbReference>
<feature type="chain" id="PRO_5040764710" evidence="3">
    <location>
        <begin position="29"/>
        <end position="359"/>
    </location>
</feature>
<feature type="signal peptide" evidence="3">
    <location>
        <begin position="1"/>
        <end position="28"/>
    </location>
</feature>
<evidence type="ECO:0000313" key="6">
    <source>
        <dbReference type="EMBL" id="MCP1340045.1"/>
    </source>
</evidence>
<evidence type="ECO:0000313" key="7">
    <source>
        <dbReference type="Proteomes" id="UP001139474"/>
    </source>
</evidence>
<evidence type="ECO:0000256" key="3">
    <source>
        <dbReference type="SAM" id="SignalP"/>
    </source>
</evidence>
<dbReference type="Pfam" id="PF25973">
    <property type="entry name" value="BSH_CzcB"/>
    <property type="match status" value="1"/>
</dbReference>
<feature type="domain" description="Multidrug resistance protein MdtA-like C-terminal permuted SH3" evidence="4">
    <location>
        <begin position="282"/>
        <end position="340"/>
    </location>
</feature>
<feature type="coiled-coil region" evidence="2">
    <location>
        <begin position="90"/>
        <end position="162"/>
    </location>
</feature>
<evidence type="ECO:0000256" key="2">
    <source>
        <dbReference type="SAM" id="Coils"/>
    </source>
</evidence>